<accession>A0A9P4MN72</accession>
<comment type="caution">
    <text evidence="1">The sequence shown here is derived from an EMBL/GenBank/DDBJ whole genome shotgun (WGS) entry which is preliminary data.</text>
</comment>
<dbReference type="AlphaFoldDB" id="A0A9P4MN72"/>
<keyword evidence="2" id="KW-1185">Reference proteome</keyword>
<gene>
    <name evidence="1" type="ORF">GQ43DRAFT_127952</name>
</gene>
<dbReference type="EMBL" id="ML994094">
    <property type="protein sequence ID" value="KAF2199134.1"/>
    <property type="molecule type" value="Genomic_DNA"/>
</dbReference>
<evidence type="ECO:0000313" key="2">
    <source>
        <dbReference type="Proteomes" id="UP000799536"/>
    </source>
</evidence>
<dbReference type="Proteomes" id="UP000799536">
    <property type="component" value="Unassembled WGS sequence"/>
</dbReference>
<organism evidence="1 2">
    <name type="scientific">Delitschia confertaspora ATCC 74209</name>
    <dbReference type="NCBI Taxonomy" id="1513339"/>
    <lineage>
        <taxon>Eukaryota</taxon>
        <taxon>Fungi</taxon>
        <taxon>Dikarya</taxon>
        <taxon>Ascomycota</taxon>
        <taxon>Pezizomycotina</taxon>
        <taxon>Dothideomycetes</taxon>
        <taxon>Pleosporomycetidae</taxon>
        <taxon>Pleosporales</taxon>
        <taxon>Delitschiaceae</taxon>
        <taxon>Delitschia</taxon>
    </lineage>
</organism>
<sequence>MSYEGPHSQQSWMLFLSDFNGLRTINLKRHTTTGLYHSVKSTFTFSSRNTCPTLPPYRFRRPPPSGFPLTHVPLLSPVQCGTPPALPHISVPRGTRSSLMYVILRTTRLPFDLETGKCCAYMWNALNRALRLVSQLVVYGDTAGSGVVISGPESGT</sequence>
<evidence type="ECO:0000313" key="1">
    <source>
        <dbReference type="EMBL" id="KAF2199134.1"/>
    </source>
</evidence>
<reference evidence="1" key="1">
    <citation type="journal article" date="2020" name="Stud. Mycol.">
        <title>101 Dothideomycetes genomes: a test case for predicting lifestyles and emergence of pathogens.</title>
        <authorList>
            <person name="Haridas S."/>
            <person name="Albert R."/>
            <person name="Binder M."/>
            <person name="Bloem J."/>
            <person name="Labutti K."/>
            <person name="Salamov A."/>
            <person name="Andreopoulos B."/>
            <person name="Baker S."/>
            <person name="Barry K."/>
            <person name="Bills G."/>
            <person name="Bluhm B."/>
            <person name="Cannon C."/>
            <person name="Castanera R."/>
            <person name="Culley D."/>
            <person name="Daum C."/>
            <person name="Ezra D."/>
            <person name="Gonzalez J."/>
            <person name="Henrissat B."/>
            <person name="Kuo A."/>
            <person name="Liang C."/>
            <person name="Lipzen A."/>
            <person name="Lutzoni F."/>
            <person name="Magnuson J."/>
            <person name="Mondo S."/>
            <person name="Nolan M."/>
            <person name="Ohm R."/>
            <person name="Pangilinan J."/>
            <person name="Park H.-J."/>
            <person name="Ramirez L."/>
            <person name="Alfaro M."/>
            <person name="Sun H."/>
            <person name="Tritt A."/>
            <person name="Yoshinaga Y."/>
            <person name="Zwiers L.-H."/>
            <person name="Turgeon B."/>
            <person name="Goodwin S."/>
            <person name="Spatafora J."/>
            <person name="Crous P."/>
            <person name="Grigoriev I."/>
        </authorList>
    </citation>
    <scope>NUCLEOTIDE SEQUENCE</scope>
    <source>
        <strain evidence="1">ATCC 74209</strain>
    </source>
</reference>
<name>A0A9P4MN72_9PLEO</name>
<proteinExistence type="predicted"/>
<protein>
    <submittedName>
        <fullName evidence="1">Uncharacterized protein</fullName>
    </submittedName>
</protein>